<dbReference type="InterPro" id="IPR052181">
    <property type="entry name" value="5hmC_binding"/>
</dbReference>
<evidence type="ECO:0000259" key="4">
    <source>
        <dbReference type="Pfam" id="PF01878"/>
    </source>
</evidence>
<evidence type="ECO:0000256" key="2">
    <source>
        <dbReference type="ARBA" id="ARBA00023242"/>
    </source>
</evidence>
<dbReference type="CDD" id="cd21133">
    <property type="entry name" value="EVE"/>
    <property type="match status" value="1"/>
</dbReference>
<evidence type="ECO:0000313" key="6">
    <source>
        <dbReference type="Proteomes" id="UP000076154"/>
    </source>
</evidence>
<sequence length="277" mass="31312">MTAAKYWLLKAEPDSRIVKGKDVKFSVDDFESVKTSPWEGVRNYEARNLMKEMHLGDKALFYHSNCKTPGVAGFAEVSKEAYPDYTAWDAAHPYYDAKTDEDNPKWYMVDLTFSSRATHFIPLALLRFLSECSDLPPEIEYIGDAGFKAIKSMDLVTRGRLSVQRVDEKAWDAITMLAEKGGWEDIDLKPKKGKSGGRSKQTVGKPKSANAKRDAQPKKKIKDEDSDGDHEEDEQEEDSEPEVAAKPTRGGRKRKAKADLDEDYRVSRRAARPRATK</sequence>
<name>A0A369JCT0_HYPMA</name>
<dbReference type="PANTHER" id="PTHR14087:SF7">
    <property type="entry name" value="THYMOCYTE NUCLEAR PROTEIN 1"/>
    <property type="match status" value="1"/>
</dbReference>
<feature type="domain" description="EVE" evidence="4">
    <location>
        <begin position="5"/>
        <end position="175"/>
    </location>
</feature>
<dbReference type="PANTHER" id="PTHR14087">
    <property type="entry name" value="THYMOCYTE NUCLEAR PROTEIN 1"/>
    <property type="match status" value="1"/>
</dbReference>
<dbReference type="InParanoid" id="A0A369JCT0"/>
<feature type="compositionally biased region" description="Basic and acidic residues" evidence="3">
    <location>
        <begin position="211"/>
        <end position="223"/>
    </location>
</feature>
<dbReference type="FunFam" id="3.10.590.10:FF:000006">
    <property type="entry name" value="Chromosome 7, whole genome shotgun sequence"/>
    <property type="match status" value="1"/>
</dbReference>
<reference evidence="5" key="1">
    <citation type="submission" date="2018-04" db="EMBL/GenBank/DDBJ databases">
        <title>Whole genome sequencing of Hypsizygus marmoreus.</title>
        <authorList>
            <person name="Choi I.-G."/>
            <person name="Min B."/>
            <person name="Kim J.-G."/>
            <person name="Kim S."/>
            <person name="Oh Y.-L."/>
            <person name="Kong W.-S."/>
            <person name="Park H."/>
            <person name="Jeong J."/>
            <person name="Song E.-S."/>
        </authorList>
    </citation>
    <scope>NUCLEOTIDE SEQUENCE [LARGE SCALE GENOMIC DNA]</scope>
    <source>
        <strain evidence="5">51987-8</strain>
    </source>
</reference>
<comment type="subcellular location">
    <subcellularLocation>
        <location evidence="1">Nucleus</location>
    </subcellularLocation>
</comment>
<dbReference type="Proteomes" id="UP000076154">
    <property type="component" value="Unassembled WGS sequence"/>
</dbReference>
<organism evidence="5 6">
    <name type="scientific">Hypsizygus marmoreus</name>
    <name type="common">White beech mushroom</name>
    <name type="synonym">Agaricus marmoreus</name>
    <dbReference type="NCBI Taxonomy" id="39966"/>
    <lineage>
        <taxon>Eukaryota</taxon>
        <taxon>Fungi</taxon>
        <taxon>Dikarya</taxon>
        <taxon>Basidiomycota</taxon>
        <taxon>Agaricomycotina</taxon>
        <taxon>Agaricomycetes</taxon>
        <taxon>Agaricomycetidae</taxon>
        <taxon>Agaricales</taxon>
        <taxon>Tricholomatineae</taxon>
        <taxon>Lyophyllaceae</taxon>
        <taxon>Hypsizygus</taxon>
    </lineage>
</organism>
<keyword evidence="6" id="KW-1185">Reference proteome</keyword>
<dbReference type="InterPro" id="IPR015947">
    <property type="entry name" value="PUA-like_sf"/>
</dbReference>
<dbReference type="FunCoup" id="A0A369JCT0">
    <property type="interactions" value="272"/>
</dbReference>
<feature type="compositionally biased region" description="Basic residues" evidence="3">
    <location>
        <begin position="267"/>
        <end position="277"/>
    </location>
</feature>
<dbReference type="InterPro" id="IPR002740">
    <property type="entry name" value="EVE_domain"/>
</dbReference>
<dbReference type="Gene3D" id="3.10.590.10">
    <property type="entry name" value="ph1033 like domains"/>
    <property type="match status" value="1"/>
</dbReference>
<feature type="compositionally biased region" description="Basic and acidic residues" evidence="3">
    <location>
        <begin position="257"/>
        <end position="266"/>
    </location>
</feature>
<dbReference type="EMBL" id="LUEZ02000071">
    <property type="protein sequence ID" value="RDB19911.1"/>
    <property type="molecule type" value="Genomic_DNA"/>
</dbReference>
<evidence type="ECO:0000256" key="1">
    <source>
        <dbReference type="ARBA" id="ARBA00004123"/>
    </source>
</evidence>
<dbReference type="Pfam" id="PF01878">
    <property type="entry name" value="EVE"/>
    <property type="match status" value="1"/>
</dbReference>
<dbReference type="AlphaFoldDB" id="A0A369JCT0"/>
<keyword evidence="2" id="KW-0539">Nucleus</keyword>
<dbReference type="STRING" id="39966.A0A369JCT0"/>
<feature type="region of interest" description="Disordered" evidence="3">
    <location>
        <begin position="186"/>
        <end position="277"/>
    </location>
</feature>
<dbReference type="InterPro" id="IPR047197">
    <property type="entry name" value="THYN1-like_EVE"/>
</dbReference>
<comment type="caution">
    <text evidence="5">The sequence shown here is derived from an EMBL/GenBank/DDBJ whole genome shotgun (WGS) entry which is preliminary data.</text>
</comment>
<evidence type="ECO:0000256" key="3">
    <source>
        <dbReference type="SAM" id="MobiDB-lite"/>
    </source>
</evidence>
<gene>
    <name evidence="5" type="primary">THYN1</name>
    <name evidence="5" type="ORF">Hypma_012962</name>
</gene>
<evidence type="ECO:0000313" key="5">
    <source>
        <dbReference type="EMBL" id="RDB19911.1"/>
    </source>
</evidence>
<accession>A0A369JCT0</accession>
<dbReference type="OrthoDB" id="41445at2759"/>
<feature type="compositionally biased region" description="Acidic residues" evidence="3">
    <location>
        <begin position="224"/>
        <end position="241"/>
    </location>
</feature>
<protein>
    <submittedName>
        <fullName evidence="5">Thymocyte nuclear protein 1</fullName>
    </submittedName>
</protein>
<dbReference type="SUPFAM" id="SSF88697">
    <property type="entry name" value="PUA domain-like"/>
    <property type="match status" value="1"/>
</dbReference>
<dbReference type="GO" id="GO:0005634">
    <property type="term" value="C:nucleus"/>
    <property type="evidence" value="ECO:0007669"/>
    <property type="project" value="UniProtKB-SubCell"/>
</dbReference>
<proteinExistence type="predicted"/>